<protein>
    <submittedName>
        <fullName evidence="1">14043_t:CDS:1</fullName>
    </submittedName>
</protein>
<feature type="non-terminal residue" evidence="1">
    <location>
        <position position="306"/>
    </location>
</feature>
<reference evidence="1" key="1">
    <citation type="submission" date="2021-06" db="EMBL/GenBank/DDBJ databases">
        <authorList>
            <person name="Kallberg Y."/>
            <person name="Tangrot J."/>
            <person name="Rosling A."/>
        </authorList>
    </citation>
    <scope>NUCLEOTIDE SEQUENCE</scope>
    <source>
        <strain evidence="1">CL356</strain>
    </source>
</reference>
<gene>
    <name evidence="1" type="ORF">ACOLOM_LOCUS3594</name>
</gene>
<evidence type="ECO:0000313" key="2">
    <source>
        <dbReference type="Proteomes" id="UP000789525"/>
    </source>
</evidence>
<keyword evidence="2" id="KW-1185">Reference proteome</keyword>
<organism evidence="1 2">
    <name type="scientific">Acaulospora colombiana</name>
    <dbReference type="NCBI Taxonomy" id="27376"/>
    <lineage>
        <taxon>Eukaryota</taxon>
        <taxon>Fungi</taxon>
        <taxon>Fungi incertae sedis</taxon>
        <taxon>Mucoromycota</taxon>
        <taxon>Glomeromycotina</taxon>
        <taxon>Glomeromycetes</taxon>
        <taxon>Diversisporales</taxon>
        <taxon>Acaulosporaceae</taxon>
        <taxon>Acaulospora</taxon>
    </lineage>
</organism>
<dbReference type="EMBL" id="CAJVPT010005397">
    <property type="protein sequence ID" value="CAG8519661.1"/>
    <property type="molecule type" value="Genomic_DNA"/>
</dbReference>
<dbReference type="Proteomes" id="UP000789525">
    <property type="component" value="Unassembled WGS sequence"/>
</dbReference>
<accession>A0ACA9LAF4</accession>
<name>A0ACA9LAF4_9GLOM</name>
<proteinExistence type="predicted"/>
<comment type="caution">
    <text evidence="1">The sequence shown here is derived from an EMBL/GenBank/DDBJ whole genome shotgun (WGS) entry which is preliminary data.</text>
</comment>
<evidence type="ECO:0000313" key="1">
    <source>
        <dbReference type="EMBL" id="CAG8519661.1"/>
    </source>
</evidence>
<sequence length="306" mass="33363">MPKATLDSLWGSLEGKFNKFVAGDNVDESGEKPSDSQEAVGPYSYFGASTNPTSNVPSRSASAVDFRSASNSTASNVTLQKPVNGRQRRSSTPGVKNAHADAHAMNGYLSGTLSPAAFDGQTSVSPVPEGQSSIDNANNYGYSGQGQNMNSFSNPSIFQPSETGNSNTYQYGSNLYSQQAQPDYNTISPTGYDTGPNAMQQNKDQSTYSYYNSYENPTYTNNSDWWGSSYSATNYNQTQDQTQTNNLEGEFISPMDNKLTHFSSAPEPATSKDSNNEWNDDLGLSNNSFSKKKNVEFKEYTENDEH</sequence>